<name>A0AAD3TET5_NEPGR</name>
<feature type="chain" id="PRO_5042295043" evidence="1">
    <location>
        <begin position="29"/>
        <end position="106"/>
    </location>
</feature>
<keyword evidence="1" id="KW-0732">Signal</keyword>
<keyword evidence="3" id="KW-1185">Reference proteome</keyword>
<sequence>MAGVLRLPSKLHVLCLTLLLISLEAACGRPLQPILAGNLSLTGEDPAVRSENSCCDSSRLRRELTDAKKHEDLSRRNKYVGLVLGVLSKGSFAPSAPSKGHNSFNN</sequence>
<accession>A0AAD3TET5</accession>
<dbReference type="AlphaFoldDB" id="A0AAD3TET5"/>
<dbReference type="EMBL" id="BSYO01000035">
    <property type="protein sequence ID" value="GMH28700.1"/>
    <property type="molecule type" value="Genomic_DNA"/>
</dbReference>
<evidence type="ECO:0000313" key="2">
    <source>
        <dbReference type="EMBL" id="GMH28700.1"/>
    </source>
</evidence>
<reference evidence="2" key="1">
    <citation type="submission" date="2023-05" db="EMBL/GenBank/DDBJ databases">
        <title>Nepenthes gracilis genome sequencing.</title>
        <authorList>
            <person name="Fukushima K."/>
        </authorList>
    </citation>
    <scope>NUCLEOTIDE SEQUENCE</scope>
    <source>
        <strain evidence="2">SING2019-196</strain>
    </source>
</reference>
<dbReference type="Proteomes" id="UP001279734">
    <property type="component" value="Unassembled WGS sequence"/>
</dbReference>
<organism evidence="2 3">
    <name type="scientific">Nepenthes gracilis</name>
    <name type="common">Slender pitcher plant</name>
    <dbReference type="NCBI Taxonomy" id="150966"/>
    <lineage>
        <taxon>Eukaryota</taxon>
        <taxon>Viridiplantae</taxon>
        <taxon>Streptophyta</taxon>
        <taxon>Embryophyta</taxon>
        <taxon>Tracheophyta</taxon>
        <taxon>Spermatophyta</taxon>
        <taxon>Magnoliopsida</taxon>
        <taxon>eudicotyledons</taxon>
        <taxon>Gunneridae</taxon>
        <taxon>Pentapetalae</taxon>
        <taxon>Caryophyllales</taxon>
        <taxon>Nepenthaceae</taxon>
        <taxon>Nepenthes</taxon>
    </lineage>
</organism>
<proteinExistence type="predicted"/>
<gene>
    <name evidence="2" type="ORF">Nepgr_030543</name>
</gene>
<evidence type="ECO:0000313" key="3">
    <source>
        <dbReference type="Proteomes" id="UP001279734"/>
    </source>
</evidence>
<feature type="signal peptide" evidence="1">
    <location>
        <begin position="1"/>
        <end position="28"/>
    </location>
</feature>
<evidence type="ECO:0000256" key="1">
    <source>
        <dbReference type="SAM" id="SignalP"/>
    </source>
</evidence>
<comment type="caution">
    <text evidence="2">The sequence shown here is derived from an EMBL/GenBank/DDBJ whole genome shotgun (WGS) entry which is preliminary data.</text>
</comment>
<protein>
    <submittedName>
        <fullName evidence="2">Uncharacterized protein</fullName>
    </submittedName>
</protein>